<proteinExistence type="predicted"/>
<evidence type="ECO:0000313" key="1">
    <source>
        <dbReference type="EMBL" id="PHT67738.1"/>
    </source>
</evidence>
<dbReference type="Gramene" id="PHT67738">
    <property type="protein sequence ID" value="PHT67738"/>
    <property type="gene ID" value="T459_27225"/>
</dbReference>
<name>A0A2G2YDB7_CAPAN</name>
<dbReference type="EMBL" id="AYRZ02000011">
    <property type="protein sequence ID" value="PHT67738.1"/>
    <property type="molecule type" value="Genomic_DNA"/>
</dbReference>
<protein>
    <submittedName>
        <fullName evidence="1">Uncharacterized protein</fullName>
    </submittedName>
</protein>
<reference evidence="1 2" key="2">
    <citation type="journal article" date="2017" name="Genome Biol.">
        <title>New reference genome sequences of hot pepper reveal the massive evolution of plant disease-resistance genes by retroduplication.</title>
        <authorList>
            <person name="Kim S."/>
            <person name="Park J."/>
            <person name="Yeom S.I."/>
            <person name="Kim Y.M."/>
            <person name="Seo E."/>
            <person name="Kim K.T."/>
            <person name="Kim M.S."/>
            <person name="Lee J.M."/>
            <person name="Cheong K."/>
            <person name="Shin H.S."/>
            <person name="Kim S.B."/>
            <person name="Han K."/>
            <person name="Lee J."/>
            <person name="Park M."/>
            <person name="Lee H.A."/>
            <person name="Lee H.Y."/>
            <person name="Lee Y."/>
            <person name="Oh S."/>
            <person name="Lee J.H."/>
            <person name="Choi E."/>
            <person name="Choi E."/>
            <person name="Lee S.E."/>
            <person name="Jeon J."/>
            <person name="Kim H."/>
            <person name="Choi G."/>
            <person name="Song H."/>
            <person name="Lee J."/>
            <person name="Lee S.C."/>
            <person name="Kwon J.K."/>
            <person name="Lee H.Y."/>
            <person name="Koo N."/>
            <person name="Hong Y."/>
            <person name="Kim R.W."/>
            <person name="Kang W.H."/>
            <person name="Huh J.H."/>
            <person name="Kang B.C."/>
            <person name="Yang T.J."/>
            <person name="Lee Y.H."/>
            <person name="Bennetzen J.L."/>
            <person name="Choi D."/>
        </authorList>
    </citation>
    <scope>NUCLEOTIDE SEQUENCE [LARGE SCALE GENOMIC DNA]</scope>
    <source>
        <strain evidence="2">cv. CM334</strain>
    </source>
</reference>
<sequence>MQWSMRRIEIALIHFLDSQMCFKRDIDPVATYVKPVALDVESIRSDVDSIASDVESVISDMESIVKDVESVANDVESITTDVESVATDVESTGIHQTSLAGDLICFNSSSFYCNINNSINYKVSPSWQTSLLLS</sequence>
<comment type="caution">
    <text evidence="1">The sequence shown here is derived from an EMBL/GenBank/DDBJ whole genome shotgun (WGS) entry which is preliminary data.</text>
</comment>
<dbReference type="AlphaFoldDB" id="A0A2G2YDB7"/>
<accession>A0A2G2YDB7</accession>
<organism evidence="1 2">
    <name type="scientific">Capsicum annuum</name>
    <name type="common">Capsicum pepper</name>
    <dbReference type="NCBI Taxonomy" id="4072"/>
    <lineage>
        <taxon>Eukaryota</taxon>
        <taxon>Viridiplantae</taxon>
        <taxon>Streptophyta</taxon>
        <taxon>Embryophyta</taxon>
        <taxon>Tracheophyta</taxon>
        <taxon>Spermatophyta</taxon>
        <taxon>Magnoliopsida</taxon>
        <taxon>eudicotyledons</taxon>
        <taxon>Gunneridae</taxon>
        <taxon>Pentapetalae</taxon>
        <taxon>asterids</taxon>
        <taxon>lamiids</taxon>
        <taxon>Solanales</taxon>
        <taxon>Solanaceae</taxon>
        <taxon>Solanoideae</taxon>
        <taxon>Capsiceae</taxon>
        <taxon>Capsicum</taxon>
    </lineage>
</organism>
<dbReference type="Proteomes" id="UP000222542">
    <property type="component" value="Unassembled WGS sequence"/>
</dbReference>
<reference evidence="1 2" key="1">
    <citation type="journal article" date="2014" name="Nat. Genet.">
        <title>Genome sequence of the hot pepper provides insights into the evolution of pungency in Capsicum species.</title>
        <authorList>
            <person name="Kim S."/>
            <person name="Park M."/>
            <person name="Yeom S.I."/>
            <person name="Kim Y.M."/>
            <person name="Lee J.M."/>
            <person name="Lee H.A."/>
            <person name="Seo E."/>
            <person name="Choi J."/>
            <person name="Cheong K."/>
            <person name="Kim K.T."/>
            <person name="Jung K."/>
            <person name="Lee G.W."/>
            <person name="Oh S.K."/>
            <person name="Bae C."/>
            <person name="Kim S.B."/>
            <person name="Lee H.Y."/>
            <person name="Kim S.Y."/>
            <person name="Kim M.S."/>
            <person name="Kang B.C."/>
            <person name="Jo Y.D."/>
            <person name="Yang H.B."/>
            <person name="Jeong H.J."/>
            <person name="Kang W.H."/>
            <person name="Kwon J.K."/>
            <person name="Shin C."/>
            <person name="Lim J.Y."/>
            <person name="Park J.H."/>
            <person name="Huh J.H."/>
            <person name="Kim J.S."/>
            <person name="Kim B.D."/>
            <person name="Cohen O."/>
            <person name="Paran I."/>
            <person name="Suh M.C."/>
            <person name="Lee S.B."/>
            <person name="Kim Y.K."/>
            <person name="Shin Y."/>
            <person name="Noh S.J."/>
            <person name="Park J."/>
            <person name="Seo Y.S."/>
            <person name="Kwon S.Y."/>
            <person name="Kim H.A."/>
            <person name="Park J.M."/>
            <person name="Kim H.J."/>
            <person name="Choi S.B."/>
            <person name="Bosland P.W."/>
            <person name="Reeves G."/>
            <person name="Jo S.H."/>
            <person name="Lee B.W."/>
            <person name="Cho H.T."/>
            <person name="Choi H.S."/>
            <person name="Lee M.S."/>
            <person name="Yu Y."/>
            <person name="Do Choi Y."/>
            <person name="Park B.S."/>
            <person name="van Deynze A."/>
            <person name="Ashrafi H."/>
            <person name="Hill T."/>
            <person name="Kim W.T."/>
            <person name="Pai H.S."/>
            <person name="Ahn H.K."/>
            <person name="Yeam I."/>
            <person name="Giovannoni J.J."/>
            <person name="Rose J.K."/>
            <person name="Sorensen I."/>
            <person name="Lee S.J."/>
            <person name="Kim R.W."/>
            <person name="Choi I.Y."/>
            <person name="Choi B.S."/>
            <person name="Lim J.S."/>
            <person name="Lee Y.H."/>
            <person name="Choi D."/>
        </authorList>
    </citation>
    <scope>NUCLEOTIDE SEQUENCE [LARGE SCALE GENOMIC DNA]</scope>
    <source>
        <strain evidence="2">cv. CM334</strain>
    </source>
</reference>
<dbReference type="Gene3D" id="1.20.1480.30">
    <property type="entry name" value="Designed four-helix bundle protein"/>
    <property type="match status" value="1"/>
</dbReference>
<evidence type="ECO:0000313" key="2">
    <source>
        <dbReference type="Proteomes" id="UP000222542"/>
    </source>
</evidence>
<gene>
    <name evidence="1" type="ORF">T459_27225</name>
</gene>
<keyword evidence="2" id="KW-1185">Reference proteome</keyword>